<dbReference type="AlphaFoldDB" id="A0A839Z0B8"/>
<gene>
    <name evidence="1" type="ORF">FHS50_000096</name>
</gene>
<accession>A0A839Z0B8</accession>
<dbReference type="SUPFAM" id="SSF51182">
    <property type="entry name" value="RmlC-like cupins"/>
    <property type="match status" value="1"/>
</dbReference>
<sequence>MLIALLLQAASPELPNPLQAGWGGQPVCENLHEDEMQRVLRCSFAPGVGHDRHFHAPHFGYALSGGRMRLTDAKGTRDVDLVTGSHFASNGTPWHEVLNIGDTTVTYLIVEPKVQVSPAP</sequence>
<evidence type="ECO:0000313" key="1">
    <source>
        <dbReference type="EMBL" id="MBB3763073.1"/>
    </source>
</evidence>
<protein>
    <submittedName>
        <fullName evidence="1">Quercetin dioxygenase-like cupin family protein</fullName>
    </submittedName>
</protein>
<keyword evidence="1" id="KW-0560">Oxidoreductase</keyword>
<dbReference type="InterPro" id="IPR014710">
    <property type="entry name" value="RmlC-like_jellyroll"/>
</dbReference>
<organism evidence="1 2">
    <name type="scientific">Sphingomicrobium lutaoense</name>
    <dbReference type="NCBI Taxonomy" id="515949"/>
    <lineage>
        <taxon>Bacteria</taxon>
        <taxon>Pseudomonadati</taxon>
        <taxon>Pseudomonadota</taxon>
        <taxon>Alphaproteobacteria</taxon>
        <taxon>Sphingomonadales</taxon>
        <taxon>Sphingomonadaceae</taxon>
        <taxon>Sphingomicrobium</taxon>
    </lineage>
</organism>
<dbReference type="GO" id="GO:0051213">
    <property type="term" value="F:dioxygenase activity"/>
    <property type="evidence" value="ECO:0007669"/>
    <property type="project" value="UniProtKB-KW"/>
</dbReference>
<name>A0A839Z0B8_9SPHN</name>
<reference evidence="1 2" key="1">
    <citation type="submission" date="2020-08" db="EMBL/GenBank/DDBJ databases">
        <title>Genomic Encyclopedia of Type Strains, Phase IV (KMG-IV): sequencing the most valuable type-strain genomes for metagenomic binning, comparative biology and taxonomic classification.</title>
        <authorList>
            <person name="Goeker M."/>
        </authorList>
    </citation>
    <scope>NUCLEOTIDE SEQUENCE [LARGE SCALE GENOMIC DNA]</scope>
    <source>
        <strain evidence="1 2">DSM 24194</strain>
    </source>
</reference>
<dbReference type="RefSeq" id="WP_183932401.1">
    <property type="nucleotide sequence ID" value="NZ_JACICF010000001.1"/>
</dbReference>
<dbReference type="Proteomes" id="UP000578569">
    <property type="component" value="Unassembled WGS sequence"/>
</dbReference>
<proteinExistence type="predicted"/>
<dbReference type="InterPro" id="IPR011051">
    <property type="entry name" value="RmlC_Cupin_sf"/>
</dbReference>
<keyword evidence="1" id="KW-0223">Dioxygenase</keyword>
<dbReference type="Gene3D" id="2.60.120.10">
    <property type="entry name" value="Jelly Rolls"/>
    <property type="match status" value="1"/>
</dbReference>
<dbReference type="EMBL" id="JACICF010000001">
    <property type="protein sequence ID" value="MBB3763073.1"/>
    <property type="molecule type" value="Genomic_DNA"/>
</dbReference>
<evidence type="ECO:0000313" key="2">
    <source>
        <dbReference type="Proteomes" id="UP000578569"/>
    </source>
</evidence>
<comment type="caution">
    <text evidence="1">The sequence shown here is derived from an EMBL/GenBank/DDBJ whole genome shotgun (WGS) entry which is preliminary data.</text>
</comment>
<keyword evidence="2" id="KW-1185">Reference proteome</keyword>